<evidence type="ECO:0000259" key="11">
    <source>
        <dbReference type="PROSITE" id="PS50850"/>
    </source>
</evidence>
<evidence type="ECO:0000256" key="9">
    <source>
        <dbReference type="RuleBase" id="RU003346"/>
    </source>
</evidence>
<feature type="transmembrane region" description="Helical" evidence="10">
    <location>
        <begin position="45"/>
        <end position="69"/>
    </location>
</feature>
<feature type="transmembrane region" description="Helical" evidence="10">
    <location>
        <begin position="153"/>
        <end position="175"/>
    </location>
</feature>
<accession>A0A0A1MSZ1</accession>
<keyword evidence="4" id="KW-1003">Cell membrane</keyword>
<feature type="transmembrane region" description="Helical" evidence="10">
    <location>
        <begin position="187"/>
        <end position="209"/>
    </location>
</feature>
<sequence length="473" mass="51770">MLNNNRSYIVFVAMVASLGGLLFGYDTAVIAGAEQSIQLYLIDSLGLGSLVHGFTVSSALIGCILGALLSGLLSNKIGRRNTLVIAAILFFLSALGSAYPELIFFTMGEPSHALLATFNFYRIIGGVGVGLASAIAPVYISEMSPANIRGKMVIIYNMAVVFGQTVVYIVNWGIANGQTAAWINDTGWRLMFASELIPAALFFILLLFIPETPRYLALNHDYDKAYNILEKLNGSKQTARETLQDIKTSLETKTEKVGLLYYGKRVLIVGMTIAMLCQFIGINIILYYAPRIFESLGAGQSTAMLQTILVGAIGIVVSFIAIWLIERQGRKFLLMFGAAGCAICLSAVAILFFVGIEGVSTLIFILGFVAIFQMTWGPVAWVMVSEIFPNKIRGQAVAIAVMLLWTANWIASTTFPPLNDMFGPGAFLIYGLISTFAFFFMWKFVPETKNKSLEEIEEIWTGKKSDDLKNKIN</sequence>
<dbReference type="NCBIfam" id="TIGR00879">
    <property type="entry name" value="SP"/>
    <property type="match status" value="1"/>
</dbReference>
<dbReference type="Gene3D" id="1.20.1250.20">
    <property type="entry name" value="MFS general substrate transporter like domains"/>
    <property type="match status" value="2"/>
</dbReference>
<comment type="subcellular location">
    <subcellularLocation>
        <location evidence="1">Cell membrane</location>
        <topology evidence="1">Multi-pass membrane protein</topology>
    </subcellularLocation>
</comment>
<dbReference type="InterPro" id="IPR003663">
    <property type="entry name" value="Sugar/inositol_transpt"/>
</dbReference>
<feature type="transmembrane region" description="Helical" evidence="10">
    <location>
        <begin position="332"/>
        <end position="356"/>
    </location>
</feature>
<dbReference type="PROSITE" id="PS00217">
    <property type="entry name" value="SUGAR_TRANSPORT_2"/>
    <property type="match status" value="1"/>
</dbReference>
<gene>
    <name evidence="12" type="primary">xylE_1</name>
    <name evidence="12" type="ORF">BN997_01962</name>
</gene>
<evidence type="ECO:0000256" key="7">
    <source>
        <dbReference type="ARBA" id="ARBA00022989"/>
    </source>
</evidence>
<feature type="transmembrane region" description="Helical" evidence="10">
    <location>
        <begin position="303"/>
        <end position="325"/>
    </location>
</feature>
<evidence type="ECO:0000256" key="5">
    <source>
        <dbReference type="ARBA" id="ARBA00022597"/>
    </source>
</evidence>
<evidence type="ECO:0000256" key="10">
    <source>
        <dbReference type="SAM" id="Phobius"/>
    </source>
</evidence>
<feature type="domain" description="Major facilitator superfamily (MFS) profile" evidence="11">
    <location>
        <begin position="12"/>
        <end position="449"/>
    </location>
</feature>
<keyword evidence="8 10" id="KW-0472">Membrane</keyword>
<protein>
    <submittedName>
        <fullName evidence="12">D-xylose-proton symporter</fullName>
    </submittedName>
</protein>
<organism evidence="12 13">
    <name type="scientific">Oceanobacillus oncorhynchi</name>
    <dbReference type="NCBI Taxonomy" id="545501"/>
    <lineage>
        <taxon>Bacteria</taxon>
        <taxon>Bacillati</taxon>
        <taxon>Bacillota</taxon>
        <taxon>Bacilli</taxon>
        <taxon>Bacillales</taxon>
        <taxon>Bacillaceae</taxon>
        <taxon>Oceanobacillus</taxon>
    </lineage>
</organism>
<dbReference type="AlphaFoldDB" id="A0A0A1MSZ1"/>
<feature type="transmembrane region" description="Helical" evidence="10">
    <location>
        <begin position="362"/>
        <end position="384"/>
    </location>
</feature>
<dbReference type="Pfam" id="PF00083">
    <property type="entry name" value="Sugar_tr"/>
    <property type="match status" value="1"/>
</dbReference>
<feature type="transmembrane region" description="Helical" evidence="10">
    <location>
        <begin position="421"/>
        <end position="442"/>
    </location>
</feature>
<dbReference type="InterPro" id="IPR005828">
    <property type="entry name" value="MFS_sugar_transport-like"/>
</dbReference>
<evidence type="ECO:0000256" key="2">
    <source>
        <dbReference type="ARBA" id="ARBA00010992"/>
    </source>
</evidence>
<keyword evidence="3 9" id="KW-0813">Transport</keyword>
<feature type="transmembrane region" description="Helical" evidence="10">
    <location>
        <begin position="7"/>
        <end position="25"/>
    </location>
</feature>
<dbReference type="OrthoDB" id="9783823at2"/>
<keyword evidence="5" id="KW-0762">Sugar transport</keyword>
<dbReference type="InterPro" id="IPR005829">
    <property type="entry name" value="Sugar_transporter_CS"/>
</dbReference>
<dbReference type="PRINTS" id="PR00171">
    <property type="entry name" value="SUGRTRNSPORT"/>
</dbReference>
<dbReference type="InterPro" id="IPR020846">
    <property type="entry name" value="MFS_dom"/>
</dbReference>
<feature type="transmembrane region" description="Helical" evidence="10">
    <location>
        <begin position="81"/>
        <end position="100"/>
    </location>
</feature>
<evidence type="ECO:0000313" key="12">
    <source>
        <dbReference type="EMBL" id="CEI82106.1"/>
    </source>
</evidence>
<feature type="transmembrane region" description="Helical" evidence="10">
    <location>
        <begin position="266"/>
        <end position="288"/>
    </location>
</feature>
<comment type="similarity">
    <text evidence="2 9">Belongs to the major facilitator superfamily. Sugar transporter (TC 2.A.1.1) family.</text>
</comment>
<dbReference type="PROSITE" id="PS50850">
    <property type="entry name" value="MFS"/>
    <property type="match status" value="1"/>
</dbReference>
<dbReference type="GO" id="GO:0005886">
    <property type="term" value="C:plasma membrane"/>
    <property type="evidence" value="ECO:0007669"/>
    <property type="project" value="UniProtKB-SubCell"/>
</dbReference>
<evidence type="ECO:0000256" key="1">
    <source>
        <dbReference type="ARBA" id="ARBA00004651"/>
    </source>
</evidence>
<evidence type="ECO:0000256" key="4">
    <source>
        <dbReference type="ARBA" id="ARBA00022475"/>
    </source>
</evidence>
<evidence type="ECO:0000256" key="6">
    <source>
        <dbReference type="ARBA" id="ARBA00022692"/>
    </source>
</evidence>
<reference evidence="12 13" key="1">
    <citation type="submission" date="2014-11" db="EMBL/GenBank/DDBJ databases">
        <authorList>
            <person name="Urmite Genomes Urmite Genomes"/>
        </authorList>
    </citation>
    <scope>NUCLEOTIDE SEQUENCE [LARGE SCALE GENOMIC DNA]</scope>
    <source>
        <strain evidence="12 13">Oc5</strain>
    </source>
</reference>
<dbReference type="PANTHER" id="PTHR48020">
    <property type="entry name" value="PROTON MYO-INOSITOL COTRANSPORTER"/>
    <property type="match status" value="1"/>
</dbReference>
<dbReference type="InterPro" id="IPR050814">
    <property type="entry name" value="Myo-inositol_Transporter"/>
</dbReference>
<dbReference type="PANTHER" id="PTHR48020:SF12">
    <property type="entry name" value="PROTON MYO-INOSITOL COTRANSPORTER"/>
    <property type="match status" value="1"/>
</dbReference>
<keyword evidence="7 10" id="KW-1133">Transmembrane helix</keyword>
<evidence type="ECO:0000256" key="3">
    <source>
        <dbReference type="ARBA" id="ARBA00022448"/>
    </source>
</evidence>
<dbReference type="GO" id="GO:0022857">
    <property type="term" value="F:transmembrane transporter activity"/>
    <property type="evidence" value="ECO:0007669"/>
    <property type="project" value="InterPro"/>
</dbReference>
<proteinExistence type="inferred from homology"/>
<evidence type="ECO:0000256" key="8">
    <source>
        <dbReference type="ARBA" id="ARBA00023136"/>
    </source>
</evidence>
<dbReference type="InterPro" id="IPR036259">
    <property type="entry name" value="MFS_trans_sf"/>
</dbReference>
<feature type="transmembrane region" description="Helical" evidence="10">
    <location>
        <begin position="120"/>
        <end position="141"/>
    </location>
</feature>
<dbReference type="SUPFAM" id="SSF103473">
    <property type="entry name" value="MFS general substrate transporter"/>
    <property type="match status" value="1"/>
</dbReference>
<feature type="transmembrane region" description="Helical" evidence="10">
    <location>
        <begin position="396"/>
        <end position="415"/>
    </location>
</feature>
<name>A0A0A1MSZ1_9BACI</name>
<dbReference type="EMBL" id="CDGG01000001">
    <property type="protein sequence ID" value="CEI82106.1"/>
    <property type="molecule type" value="Genomic_DNA"/>
</dbReference>
<evidence type="ECO:0000313" key="13">
    <source>
        <dbReference type="Proteomes" id="UP000040453"/>
    </source>
</evidence>
<dbReference type="Proteomes" id="UP000040453">
    <property type="component" value="Unassembled WGS sequence"/>
</dbReference>
<keyword evidence="13" id="KW-1185">Reference proteome</keyword>
<dbReference type="STRING" id="545501.BN997_01962"/>
<dbReference type="FunFam" id="1.20.1250.20:FF:000122">
    <property type="entry name" value="D-xylose transporter XylE"/>
    <property type="match status" value="1"/>
</dbReference>
<keyword evidence="6 10" id="KW-0812">Transmembrane</keyword>